<dbReference type="AlphaFoldDB" id="A0A2X4TQG7"/>
<proteinExistence type="predicted"/>
<dbReference type="PANTHER" id="PTHR11699">
    <property type="entry name" value="ALDEHYDE DEHYDROGENASE-RELATED"/>
    <property type="match status" value="1"/>
</dbReference>
<dbReference type="Gene3D" id="3.40.605.10">
    <property type="entry name" value="Aldehyde Dehydrogenase, Chain A, domain 1"/>
    <property type="match status" value="1"/>
</dbReference>
<keyword evidence="1 5" id="KW-0560">Oxidoreductase</keyword>
<protein>
    <submittedName>
        <fullName evidence="5">Aldehyde dehydrogenase</fullName>
        <ecNumber evidence="5">1.2.1.76</ecNumber>
    </submittedName>
</protein>
<keyword evidence="2" id="KW-0520">NAD</keyword>
<evidence type="ECO:0000256" key="1">
    <source>
        <dbReference type="ARBA" id="ARBA00023002"/>
    </source>
</evidence>
<evidence type="ECO:0000313" key="5">
    <source>
        <dbReference type="EMBL" id="SQI22450.1"/>
    </source>
</evidence>
<feature type="compositionally biased region" description="Gly residues" evidence="3">
    <location>
        <begin position="219"/>
        <end position="228"/>
    </location>
</feature>
<evidence type="ECO:0000313" key="6">
    <source>
        <dbReference type="Proteomes" id="UP000248731"/>
    </source>
</evidence>
<evidence type="ECO:0000259" key="4">
    <source>
        <dbReference type="Pfam" id="PF00171"/>
    </source>
</evidence>
<evidence type="ECO:0000256" key="2">
    <source>
        <dbReference type="ARBA" id="ARBA00023027"/>
    </source>
</evidence>
<organism evidence="5 6">
    <name type="scientific">Salmonella enterica subsp. arizonae</name>
    <dbReference type="NCBI Taxonomy" id="59203"/>
    <lineage>
        <taxon>Bacteria</taxon>
        <taxon>Pseudomonadati</taxon>
        <taxon>Pseudomonadota</taxon>
        <taxon>Gammaproteobacteria</taxon>
        <taxon>Enterobacterales</taxon>
        <taxon>Enterobacteriaceae</taxon>
        <taxon>Salmonella</taxon>
    </lineage>
</organism>
<gene>
    <name evidence="5" type="primary">sucD_1</name>
    <name evidence="5" type="ORF">NCTC7307_01626</name>
</gene>
<dbReference type="SUPFAM" id="SSF53720">
    <property type="entry name" value="ALDH-like"/>
    <property type="match status" value="1"/>
</dbReference>
<accession>A0A2X4TQG7</accession>
<sequence length="228" mass="23692">MNQQDIEQVVKAVLLKMQDSSKPTSTVHEMGVFASLDDAVAAAKLAQQGLKSVAMRQLAIQAIREAGEKHARELAELAVSETGMGRVDDKFAKNVAQARGTPGVECLSPQVLTGDNGLTLIENAPWGVVASVTPSTNPAATVINNAISLIAAGNSVVFAPASGSEKGLSAGNHPAQSGGSRRQRPGKSAGHCGEPGYRNRPAAVQVPRYWPAGGDWRRSGGGRGAQTY</sequence>
<dbReference type="EC" id="1.2.1.76" evidence="5"/>
<name>A0A2X4TQG7_SALER</name>
<reference evidence="5 6" key="1">
    <citation type="submission" date="2018-06" db="EMBL/GenBank/DDBJ databases">
        <authorList>
            <consortium name="Pathogen Informatics"/>
            <person name="Doyle S."/>
        </authorList>
    </citation>
    <scope>NUCLEOTIDE SEQUENCE [LARGE SCALE GENOMIC DNA]</scope>
    <source>
        <strain evidence="5 6">NCTC7307</strain>
    </source>
</reference>
<dbReference type="InterPro" id="IPR015590">
    <property type="entry name" value="Aldehyde_DH_dom"/>
</dbReference>
<dbReference type="InterPro" id="IPR016162">
    <property type="entry name" value="Ald_DH_N"/>
</dbReference>
<dbReference type="Proteomes" id="UP000248731">
    <property type="component" value="Chromosome 1"/>
</dbReference>
<evidence type="ECO:0000256" key="3">
    <source>
        <dbReference type="SAM" id="MobiDB-lite"/>
    </source>
</evidence>
<dbReference type="Pfam" id="PF00171">
    <property type="entry name" value="Aldedh"/>
    <property type="match status" value="1"/>
</dbReference>
<dbReference type="GO" id="GO:0016491">
    <property type="term" value="F:oxidoreductase activity"/>
    <property type="evidence" value="ECO:0007669"/>
    <property type="project" value="UniProtKB-KW"/>
</dbReference>
<feature type="region of interest" description="Disordered" evidence="3">
    <location>
        <begin position="164"/>
        <end position="228"/>
    </location>
</feature>
<dbReference type="InterPro" id="IPR016161">
    <property type="entry name" value="Ald_DH/histidinol_DH"/>
</dbReference>
<feature type="domain" description="Aldehyde dehydrogenase" evidence="4">
    <location>
        <begin position="34"/>
        <end position="163"/>
    </location>
</feature>
<dbReference type="EMBL" id="LS483466">
    <property type="protein sequence ID" value="SQI22450.1"/>
    <property type="molecule type" value="Genomic_DNA"/>
</dbReference>
<keyword evidence="6" id="KW-1185">Reference proteome</keyword>